<feature type="transmembrane region" description="Helical" evidence="1">
    <location>
        <begin position="12"/>
        <end position="30"/>
    </location>
</feature>
<keyword evidence="1" id="KW-0812">Transmembrane</keyword>
<dbReference type="EMBL" id="GBXM01077315">
    <property type="protein sequence ID" value="JAH31262.1"/>
    <property type="molecule type" value="Transcribed_RNA"/>
</dbReference>
<reference evidence="2" key="1">
    <citation type="submission" date="2014-11" db="EMBL/GenBank/DDBJ databases">
        <authorList>
            <person name="Amaro Gonzalez C."/>
        </authorList>
    </citation>
    <scope>NUCLEOTIDE SEQUENCE</scope>
</reference>
<keyword evidence="1" id="KW-0472">Membrane</keyword>
<organism evidence="2">
    <name type="scientific">Anguilla anguilla</name>
    <name type="common">European freshwater eel</name>
    <name type="synonym">Muraena anguilla</name>
    <dbReference type="NCBI Taxonomy" id="7936"/>
    <lineage>
        <taxon>Eukaryota</taxon>
        <taxon>Metazoa</taxon>
        <taxon>Chordata</taxon>
        <taxon>Craniata</taxon>
        <taxon>Vertebrata</taxon>
        <taxon>Euteleostomi</taxon>
        <taxon>Actinopterygii</taxon>
        <taxon>Neopterygii</taxon>
        <taxon>Teleostei</taxon>
        <taxon>Anguilliformes</taxon>
        <taxon>Anguillidae</taxon>
        <taxon>Anguilla</taxon>
    </lineage>
</organism>
<sequence>MRLLVIGSPLALLPNCYWPLYGFLYGILLFEKKLNI</sequence>
<proteinExistence type="predicted"/>
<accession>A0A0E9RR37</accession>
<keyword evidence="1" id="KW-1133">Transmembrane helix</keyword>
<protein>
    <submittedName>
        <fullName evidence="2">Uncharacterized protein</fullName>
    </submittedName>
</protein>
<reference evidence="2" key="2">
    <citation type="journal article" date="2015" name="Fish Shellfish Immunol.">
        <title>Early steps in the European eel (Anguilla anguilla)-Vibrio vulnificus interaction in the gills: Role of the RtxA13 toxin.</title>
        <authorList>
            <person name="Callol A."/>
            <person name="Pajuelo D."/>
            <person name="Ebbesson L."/>
            <person name="Teles M."/>
            <person name="MacKenzie S."/>
            <person name="Amaro C."/>
        </authorList>
    </citation>
    <scope>NUCLEOTIDE SEQUENCE</scope>
</reference>
<evidence type="ECO:0000313" key="2">
    <source>
        <dbReference type="EMBL" id="JAH31262.1"/>
    </source>
</evidence>
<evidence type="ECO:0000256" key="1">
    <source>
        <dbReference type="SAM" id="Phobius"/>
    </source>
</evidence>
<name>A0A0E9RR37_ANGAN</name>
<dbReference type="AlphaFoldDB" id="A0A0E9RR37"/>